<keyword evidence="2" id="KW-1185">Reference proteome</keyword>
<gene>
    <name evidence="1" type="ORF">AWB82_03610</name>
</gene>
<sequence length="97" mass="11677">MVQERDYNYITAHFIEQEIDHLARMIRSRHWHRSAAWPVSYWRERIEELQHAPAIAPIQRVRLESLLNELERIAAKLELSANHGELSEHHMRTMREA</sequence>
<organism evidence="1 2">
    <name type="scientific">Caballeronia glebae</name>
    <dbReference type="NCBI Taxonomy" id="1777143"/>
    <lineage>
        <taxon>Bacteria</taxon>
        <taxon>Pseudomonadati</taxon>
        <taxon>Pseudomonadota</taxon>
        <taxon>Betaproteobacteria</taxon>
        <taxon>Burkholderiales</taxon>
        <taxon>Burkholderiaceae</taxon>
        <taxon>Caballeronia</taxon>
    </lineage>
</organism>
<accession>A0A158B6E4</accession>
<name>A0A158B6E4_9BURK</name>
<dbReference type="EMBL" id="FCOJ02000024">
    <property type="protein sequence ID" value="SAK65651.1"/>
    <property type="molecule type" value="Genomic_DNA"/>
</dbReference>
<proteinExistence type="predicted"/>
<dbReference type="AlphaFoldDB" id="A0A158B6E4"/>
<comment type="caution">
    <text evidence="1">The sequence shown here is derived from an EMBL/GenBank/DDBJ whole genome shotgun (WGS) entry which is preliminary data.</text>
</comment>
<dbReference type="OrthoDB" id="9132540at2"/>
<reference evidence="1" key="1">
    <citation type="submission" date="2016-01" db="EMBL/GenBank/DDBJ databases">
        <authorList>
            <person name="Peeters C."/>
        </authorList>
    </citation>
    <scope>NUCLEOTIDE SEQUENCE [LARGE SCALE GENOMIC DNA]</scope>
    <source>
        <strain evidence="1">LMG 29325</strain>
    </source>
</reference>
<dbReference type="STRING" id="1777143.AWB82_03610"/>
<protein>
    <submittedName>
        <fullName evidence="1">Uncharacterized protein</fullName>
    </submittedName>
</protein>
<dbReference type="Proteomes" id="UP000054596">
    <property type="component" value="Unassembled WGS sequence"/>
</dbReference>
<dbReference type="RefSeq" id="WP_086969505.1">
    <property type="nucleotide sequence ID" value="NZ_FCOJ02000024.1"/>
</dbReference>
<evidence type="ECO:0000313" key="1">
    <source>
        <dbReference type="EMBL" id="SAK65651.1"/>
    </source>
</evidence>
<evidence type="ECO:0000313" key="2">
    <source>
        <dbReference type="Proteomes" id="UP000054596"/>
    </source>
</evidence>